<dbReference type="GO" id="GO:0003964">
    <property type="term" value="F:RNA-directed DNA polymerase activity"/>
    <property type="evidence" value="ECO:0007669"/>
    <property type="project" value="UniProtKB-KW"/>
</dbReference>
<organism evidence="2 3">
    <name type="scientific">Aphis craccivora</name>
    <name type="common">Cowpea aphid</name>
    <dbReference type="NCBI Taxonomy" id="307492"/>
    <lineage>
        <taxon>Eukaryota</taxon>
        <taxon>Metazoa</taxon>
        <taxon>Ecdysozoa</taxon>
        <taxon>Arthropoda</taxon>
        <taxon>Hexapoda</taxon>
        <taxon>Insecta</taxon>
        <taxon>Pterygota</taxon>
        <taxon>Neoptera</taxon>
        <taxon>Paraneoptera</taxon>
        <taxon>Hemiptera</taxon>
        <taxon>Sternorrhyncha</taxon>
        <taxon>Aphidomorpha</taxon>
        <taxon>Aphidoidea</taxon>
        <taxon>Aphididae</taxon>
        <taxon>Aphidini</taxon>
        <taxon>Aphis</taxon>
        <taxon>Aphis</taxon>
    </lineage>
</organism>
<dbReference type="Proteomes" id="UP000478052">
    <property type="component" value="Unassembled WGS sequence"/>
</dbReference>
<keyword evidence="3" id="KW-1185">Reference proteome</keyword>
<keyword evidence="2" id="KW-0695">RNA-directed DNA polymerase</keyword>
<dbReference type="InterPro" id="IPR005135">
    <property type="entry name" value="Endo/exonuclease/phosphatase"/>
</dbReference>
<dbReference type="Gene3D" id="3.60.10.10">
    <property type="entry name" value="Endonuclease/exonuclease/phosphatase"/>
    <property type="match status" value="2"/>
</dbReference>
<keyword evidence="2" id="KW-0548">Nucleotidyltransferase</keyword>
<gene>
    <name evidence="2" type="ORF">FWK35_00013721</name>
</gene>
<sequence>MALFIQWNINGFYKRSVDINRIIYDLQPSILCFLETKLKKNHSASLNNYTGFFKNRTDALRASSGVATFIKDNIDSENIPIISDLEAIATLVKFQKPLSICNIYIPDIKIFTKQHLKNIIKQLPKPLRGQMVEEFLEETLILLNNNDPSRHNVSNGNFSAIDLTITSINSTTLFDWQVLPAYSDSDDWPIGI</sequence>
<evidence type="ECO:0000259" key="1">
    <source>
        <dbReference type="Pfam" id="PF03372"/>
    </source>
</evidence>
<name>A0A6G0YGT7_APHCR</name>
<evidence type="ECO:0000313" key="3">
    <source>
        <dbReference type="Proteomes" id="UP000478052"/>
    </source>
</evidence>
<dbReference type="InterPro" id="IPR036691">
    <property type="entry name" value="Endo/exonu/phosph_ase_sf"/>
</dbReference>
<feature type="domain" description="Endonuclease/exonuclease/phosphatase" evidence="1">
    <location>
        <begin position="5"/>
        <end position="93"/>
    </location>
</feature>
<accession>A0A6G0YGT7</accession>
<proteinExistence type="predicted"/>
<reference evidence="2 3" key="1">
    <citation type="submission" date="2019-08" db="EMBL/GenBank/DDBJ databases">
        <title>Whole genome of Aphis craccivora.</title>
        <authorList>
            <person name="Voronova N.V."/>
            <person name="Shulinski R.S."/>
            <person name="Bandarenka Y.V."/>
            <person name="Zhorov D.G."/>
            <person name="Warner D."/>
        </authorList>
    </citation>
    <scope>NUCLEOTIDE SEQUENCE [LARGE SCALE GENOMIC DNA]</scope>
    <source>
        <strain evidence="2">180601</strain>
        <tissue evidence="2">Whole Body</tissue>
    </source>
</reference>
<dbReference type="SUPFAM" id="SSF56219">
    <property type="entry name" value="DNase I-like"/>
    <property type="match status" value="1"/>
</dbReference>
<evidence type="ECO:0000313" key="2">
    <source>
        <dbReference type="EMBL" id="KAF0755514.1"/>
    </source>
</evidence>
<dbReference type="AlphaFoldDB" id="A0A6G0YGT7"/>
<dbReference type="OrthoDB" id="6776929at2759"/>
<dbReference type="Pfam" id="PF03372">
    <property type="entry name" value="Exo_endo_phos"/>
    <property type="match status" value="1"/>
</dbReference>
<comment type="caution">
    <text evidence="2">The sequence shown here is derived from an EMBL/GenBank/DDBJ whole genome shotgun (WGS) entry which is preliminary data.</text>
</comment>
<keyword evidence="2" id="KW-0808">Transferase</keyword>
<protein>
    <submittedName>
        <fullName evidence="2">Putative RNA-directed DNA polymerase from transposon BS</fullName>
    </submittedName>
</protein>
<dbReference type="EMBL" id="VUJU01004118">
    <property type="protein sequence ID" value="KAF0755514.1"/>
    <property type="molecule type" value="Genomic_DNA"/>
</dbReference>